<sequence length="115" mass="13004">MEMSRKTRMQRLCALAQLVCERDMARLNRLNAACTHTREKLARLRADQPPSPDAAMFAVQQAHMRWVSTQQMRLNITLAGQRAAALEQRARTARSFGRAQVAARLLDGACKTPKR</sequence>
<accession>A0A2W7QDS2</accession>
<comment type="caution">
    <text evidence="1">The sequence shown here is derived from an EMBL/GenBank/DDBJ whole genome shotgun (WGS) entry which is preliminary data.</text>
</comment>
<dbReference type="AlphaFoldDB" id="A0A2W7QDS2"/>
<gene>
    <name evidence="1" type="ORF">LY56_02851</name>
</gene>
<name>A0A2W7QDS2_9RHOB</name>
<proteinExistence type="predicted"/>
<dbReference type="EMBL" id="QKZQ01000015">
    <property type="protein sequence ID" value="PZX39319.1"/>
    <property type="molecule type" value="Genomic_DNA"/>
</dbReference>
<dbReference type="STRING" id="121821.GCA_001870675_00332"/>
<protein>
    <submittedName>
        <fullName evidence="1">Uncharacterized protein</fullName>
    </submittedName>
</protein>
<dbReference type="Proteomes" id="UP000249364">
    <property type="component" value="Unassembled WGS sequence"/>
</dbReference>
<keyword evidence="2" id="KW-1185">Reference proteome</keyword>
<organism evidence="1 2">
    <name type="scientific">Roseinatronobacter thiooxidans</name>
    <dbReference type="NCBI Taxonomy" id="121821"/>
    <lineage>
        <taxon>Bacteria</taxon>
        <taxon>Pseudomonadati</taxon>
        <taxon>Pseudomonadota</taxon>
        <taxon>Alphaproteobacteria</taxon>
        <taxon>Rhodobacterales</taxon>
        <taxon>Paracoccaceae</taxon>
        <taxon>Roseinatronobacter</taxon>
    </lineage>
</organism>
<reference evidence="1 2" key="1">
    <citation type="submission" date="2018-06" db="EMBL/GenBank/DDBJ databases">
        <title>Genomic Encyclopedia of Archaeal and Bacterial Type Strains, Phase II (KMG-II): from individual species to whole genera.</title>
        <authorList>
            <person name="Goeker M."/>
        </authorList>
    </citation>
    <scope>NUCLEOTIDE SEQUENCE [LARGE SCALE GENOMIC DNA]</scope>
    <source>
        <strain evidence="1 2">DSM 13087</strain>
    </source>
</reference>
<evidence type="ECO:0000313" key="1">
    <source>
        <dbReference type="EMBL" id="PZX39319.1"/>
    </source>
</evidence>
<evidence type="ECO:0000313" key="2">
    <source>
        <dbReference type="Proteomes" id="UP000249364"/>
    </source>
</evidence>